<comment type="caution">
    <text evidence="1">The sequence shown here is derived from an EMBL/GenBank/DDBJ whole genome shotgun (WGS) entry which is preliminary data.</text>
</comment>
<evidence type="ECO:0000313" key="1">
    <source>
        <dbReference type="EMBL" id="GMT17409.1"/>
    </source>
</evidence>
<evidence type="ECO:0000313" key="2">
    <source>
        <dbReference type="Proteomes" id="UP001432322"/>
    </source>
</evidence>
<protein>
    <submittedName>
        <fullName evidence="1">Uncharacterized protein</fullName>
    </submittedName>
</protein>
<reference evidence="1" key="1">
    <citation type="submission" date="2023-10" db="EMBL/GenBank/DDBJ databases">
        <title>Genome assembly of Pristionchus species.</title>
        <authorList>
            <person name="Yoshida K."/>
            <person name="Sommer R.J."/>
        </authorList>
    </citation>
    <scope>NUCLEOTIDE SEQUENCE</scope>
    <source>
        <strain evidence="1">RS5133</strain>
    </source>
</reference>
<dbReference type="EMBL" id="BTSY01000003">
    <property type="protein sequence ID" value="GMT17409.1"/>
    <property type="molecule type" value="Genomic_DNA"/>
</dbReference>
<dbReference type="Proteomes" id="UP001432322">
    <property type="component" value="Unassembled WGS sequence"/>
</dbReference>
<organism evidence="1 2">
    <name type="scientific">Pristionchus fissidentatus</name>
    <dbReference type="NCBI Taxonomy" id="1538716"/>
    <lineage>
        <taxon>Eukaryota</taxon>
        <taxon>Metazoa</taxon>
        <taxon>Ecdysozoa</taxon>
        <taxon>Nematoda</taxon>
        <taxon>Chromadorea</taxon>
        <taxon>Rhabditida</taxon>
        <taxon>Rhabditina</taxon>
        <taxon>Diplogasteromorpha</taxon>
        <taxon>Diplogasteroidea</taxon>
        <taxon>Neodiplogasteridae</taxon>
        <taxon>Pristionchus</taxon>
    </lineage>
</organism>
<sequence length="158" mass="18310">ALKSLLSDPENVATINKFGIFKGSKECTLCFNVKDERIFNCADMFCRRSYHLECAEKQKDLVVIDFAGKTLYCQDHCHVQLRPNECQYRGVPSSQSTCSYDACPACQDNVPRWPDRHKTFYVVCCDAFLHYKCVIEKLDRLEVKCPRCGKMEKYLRSI</sequence>
<accession>A0AAV5VHV5</accession>
<gene>
    <name evidence="1" type="ORF">PFISCL1PPCAC_8706</name>
</gene>
<feature type="non-terminal residue" evidence="1">
    <location>
        <position position="158"/>
    </location>
</feature>
<proteinExistence type="predicted"/>
<name>A0AAV5VHV5_9BILA</name>
<feature type="non-terminal residue" evidence="1">
    <location>
        <position position="1"/>
    </location>
</feature>
<dbReference type="AlphaFoldDB" id="A0AAV5VHV5"/>
<keyword evidence="2" id="KW-1185">Reference proteome</keyword>